<evidence type="ECO:0000256" key="4">
    <source>
        <dbReference type="ARBA" id="ARBA00023002"/>
    </source>
</evidence>
<dbReference type="SUPFAM" id="SSF54719">
    <property type="entry name" value="Fe,Mn superoxide dismutase (SOD), C-terminal domain"/>
    <property type="match status" value="1"/>
</dbReference>
<name>A0A1T4Y8E5_9BACT</name>
<evidence type="ECO:0000256" key="3">
    <source>
        <dbReference type="ARBA" id="ARBA00022723"/>
    </source>
</evidence>
<reference evidence="7" key="1">
    <citation type="submission" date="2017-02" db="EMBL/GenBank/DDBJ databases">
        <authorList>
            <person name="Varghese N."/>
            <person name="Submissions S."/>
        </authorList>
    </citation>
    <scope>NUCLEOTIDE SEQUENCE [LARGE SCALE GENOMIC DNA]</scope>
    <source>
        <strain evidence="7">ATCC 700200</strain>
    </source>
</reference>
<dbReference type="Gene3D" id="1.10.287.990">
    <property type="entry name" value="Fe,Mn superoxide dismutase (SOD) domain"/>
    <property type="match status" value="1"/>
</dbReference>
<dbReference type="PRINTS" id="PR01703">
    <property type="entry name" value="MNSODISMTASE"/>
</dbReference>
<dbReference type="Gene3D" id="3.55.40.20">
    <property type="entry name" value="Iron/manganese superoxide dismutase, C-terminal domain"/>
    <property type="match status" value="1"/>
</dbReference>
<dbReference type="GO" id="GO:0004784">
    <property type="term" value="F:superoxide dismutase activity"/>
    <property type="evidence" value="ECO:0007669"/>
    <property type="project" value="UniProtKB-EC"/>
</dbReference>
<dbReference type="OrthoDB" id="9803125at2"/>
<evidence type="ECO:0000313" key="7">
    <source>
        <dbReference type="Proteomes" id="UP000190774"/>
    </source>
</evidence>
<dbReference type="STRING" id="48467.SAMN02745166_02613"/>
<dbReference type="GO" id="GO:0046872">
    <property type="term" value="F:metal ion binding"/>
    <property type="evidence" value="ECO:0007669"/>
    <property type="project" value="UniProtKB-KW"/>
</dbReference>
<dbReference type="RefSeq" id="WP_078813813.1">
    <property type="nucleotide sequence ID" value="NZ_FUYE01000008.1"/>
</dbReference>
<dbReference type="InterPro" id="IPR036324">
    <property type="entry name" value="Mn/Fe_SOD_N_sf"/>
</dbReference>
<dbReference type="EC" id="1.15.1.1" evidence="2"/>
<keyword evidence="3" id="KW-0479">Metal-binding</keyword>
<dbReference type="InterPro" id="IPR006311">
    <property type="entry name" value="TAT_signal"/>
</dbReference>
<dbReference type="SUPFAM" id="SSF46609">
    <property type="entry name" value="Fe,Mn superoxide dismutase (SOD), N-terminal domain"/>
    <property type="match status" value="1"/>
</dbReference>
<feature type="domain" description="Manganese/iron superoxide dismutase C-terminal" evidence="5">
    <location>
        <begin position="160"/>
        <end position="266"/>
    </location>
</feature>
<keyword evidence="4" id="KW-0560">Oxidoreductase</keyword>
<dbReference type="InterPro" id="IPR019832">
    <property type="entry name" value="Mn/Fe_SOD_C"/>
</dbReference>
<dbReference type="Pfam" id="PF02777">
    <property type="entry name" value="Sod_Fe_C"/>
    <property type="match status" value="1"/>
</dbReference>
<comment type="similarity">
    <text evidence="1">Belongs to the iron/manganese superoxide dismutase family.</text>
</comment>
<gene>
    <name evidence="6" type="ORF">SAMN02745166_02613</name>
</gene>
<dbReference type="InterPro" id="IPR036314">
    <property type="entry name" value="SOD_C_sf"/>
</dbReference>
<dbReference type="PANTHER" id="PTHR43595">
    <property type="entry name" value="37S RIBOSOMAL PROTEIN S26, MITOCHONDRIAL"/>
    <property type="match status" value="1"/>
</dbReference>
<evidence type="ECO:0000313" key="6">
    <source>
        <dbReference type="EMBL" id="SKA97778.1"/>
    </source>
</evidence>
<dbReference type="Proteomes" id="UP000190774">
    <property type="component" value="Unassembled WGS sequence"/>
</dbReference>
<evidence type="ECO:0000259" key="5">
    <source>
        <dbReference type="Pfam" id="PF02777"/>
    </source>
</evidence>
<organism evidence="6 7">
    <name type="scientific">Prosthecobacter debontii</name>
    <dbReference type="NCBI Taxonomy" id="48467"/>
    <lineage>
        <taxon>Bacteria</taxon>
        <taxon>Pseudomonadati</taxon>
        <taxon>Verrucomicrobiota</taxon>
        <taxon>Verrucomicrobiia</taxon>
        <taxon>Verrucomicrobiales</taxon>
        <taxon>Verrucomicrobiaceae</taxon>
        <taxon>Prosthecobacter</taxon>
    </lineage>
</organism>
<evidence type="ECO:0000256" key="1">
    <source>
        <dbReference type="ARBA" id="ARBA00008714"/>
    </source>
</evidence>
<dbReference type="InterPro" id="IPR001189">
    <property type="entry name" value="Mn/Fe_SOD"/>
</dbReference>
<proteinExistence type="inferred from homology"/>
<keyword evidence="7" id="KW-1185">Reference proteome</keyword>
<evidence type="ECO:0000256" key="2">
    <source>
        <dbReference type="ARBA" id="ARBA00012682"/>
    </source>
</evidence>
<accession>A0A1T4Y8E5</accession>
<dbReference type="AlphaFoldDB" id="A0A1T4Y8E5"/>
<dbReference type="EMBL" id="FUYE01000008">
    <property type="protein sequence ID" value="SKA97778.1"/>
    <property type="molecule type" value="Genomic_DNA"/>
</dbReference>
<dbReference type="GO" id="GO:0005737">
    <property type="term" value="C:cytoplasm"/>
    <property type="evidence" value="ECO:0007669"/>
    <property type="project" value="TreeGrafter"/>
</dbReference>
<protein>
    <recommendedName>
        <fullName evidence="2">superoxide dismutase</fullName>
        <ecNumber evidence="2">1.15.1.1</ecNumber>
    </recommendedName>
</protein>
<dbReference type="PANTHER" id="PTHR43595:SF2">
    <property type="entry name" value="SMALL RIBOSOMAL SUBUNIT PROTEIN MS42"/>
    <property type="match status" value="1"/>
</dbReference>
<sequence>MPLSQTTRRGFLTTLTAALSSSVLGSDVPPTPLGVPLRQEPLAFAFEELEPFLNARTLRRHYEEHHANYLRELRETLAAADMTVGNVTSLMPGMSHMAHPPRADSKLPLGRLLSSGLSFQEPQKLSKESLKAIRMAGGGHINHTVFWRFLCPPESGPSGPQGRAARAIVEDFGSVKTFRRVFKEAALAHPGSGWAWLTYRPDGCLVVSTTPNEDNPLMKDHIPWHLAGRPILALDLWEHSYCEQYGEDREQYIDAWWKVVNWEFVGHAYEIVTAKV</sequence>
<dbReference type="PROSITE" id="PS51318">
    <property type="entry name" value="TAT"/>
    <property type="match status" value="1"/>
</dbReference>